<evidence type="ECO:0000313" key="2">
    <source>
        <dbReference type="Proteomes" id="UP000590964"/>
    </source>
</evidence>
<protein>
    <submittedName>
        <fullName evidence="1">Uncharacterized protein</fullName>
    </submittedName>
</protein>
<dbReference type="AlphaFoldDB" id="A0A7J4JVQ8"/>
<sequence>MKGKSSFPAWLFQQRAMHTPTPLTEIQLERKRQFAKADKGKKLQAARLSVERLVQLPGKYATLLKASKNLFAIQALAAMGFDRLCATVNQIARERKLGVRLVPKARRIFSKSKVPVISRSRGYTGKTEIAEVLPMLIGTARNLTTQEIRERAKRRVAGFNYITAQRSEKSRADALKLVAELTDGQIMQATRAINYEFPSLKLTATKYAAVQLPPDVVNFLTELLHTRKLGSAGELRIHLRKMLAERTAIEAVARLPETELLRSLRIQGILPSERREIGKKKK</sequence>
<dbReference type="Proteomes" id="UP000590964">
    <property type="component" value="Unassembled WGS sequence"/>
</dbReference>
<gene>
    <name evidence="1" type="ORF">HA222_04365</name>
</gene>
<evidence type="ECO:0000313" key="1">
    <source>
        <dbReference type="EMBL" id="HIH21861.1"/>
    </source>
</evidence>
<proteinExistence type="predicted"/>
<organism evidence="1 2">
    <name type="scientific">Candidatus Iainarchaeum sp</name>
    <dbReference type="NCBI Taxonomy" id="3101447"/>
    <lineage>
        <taxon>Archaea</taxon>
        <taxon>Candidatus Iainarchaeota</taxon>
        <taxon>Candidatus Iainarchaeia</taxon>
        <taxon>Candidatus Iainarchaeales</taxon>
        <taxon>Candidatus Iainarchaeaceae</taxon>
        <taxon>Candidatus Iainarchaeum</taxon>
    </lineage>
</organism>
<dbReference type="EMBL" id="DUFW01000078">
    <property type="protein sequence ID" value="HIH21861.1"/>
    <property type="molecule type" value="Genomic_DNA"/>
</dbReference>
<accession>A0A7J4JVQ8</accession>
<reference evidence="2" key="1">
    <citation type="journal article" date="2020" name="bioRxiv">
        <title>A rank-normalized archaeal taxonomy based on genome phylogeny resolves widespread incomplete and uneven classifications.</title>
        <authorList>
            <person name="Rinke C."/>
            <person name="Chuvochina M."/>
            <person name="Mussig A.J."/>
            <person name="Chaumeil P.-A."/>
            <person name="Waite D.W."/>
            <person name="Whitman W.B."/>
            <person name="Parks D.H."/>
            <person name="Hugenholtz P."/>
        </authorList>
    </citation>
    <scope>NUCLEOTIDE SEQUENCE [LARGE SCALE GENOMIC DNA]</scope>
</reference>
<name>A0A7J4JVQ8_9ARCH</name>
<comment type="caution">
    <text evidence="1">The sequence shown here is derived from an EMBL/GenBank/DDBJ whole genome shotgun (WGS) entry which is preliminary data.</text>
</comment>